<reference evidence="2" key="1">
    <citation type="submission" date="2023-03" db="EMBL/GenBank/DDBJ databases">
        <authorList>
            <person name="Steffen K."/>
            <person name="Cardenas P."/>
        </authorList>
    </citation>
    <scope>NUCLEOTIDE SEQUENCE</scope>
</reference>
<dbReference type="Proteomes" id="UP001174909">
    <property type="component" value="Unassembled WGS sequence"/>
</dbReference>
<dbReference type="GO" id="GO:0005975">
    <property type="term" value="P:carbohydrate metabolic process"/>
    <property type="evidence" value="ECO:0007669"/>
    <property type="project" value="InterPro"/>
</dbReference>
<evidence type="ECO:0000313" key="2">
    <source>
        <dbReference type="EMBL" id="CAI8025460.1"/>
    </source>
</evidence>
<evidence type="ECO:0000256" key="1">
    <source>
        <dbReference type="SAM" id="MobiDB-lite"/>
    </source>
</evidence>
<dbReference type="AlphaFoldDB" id="A0AA35S8K5"/>
<proteinExistence type="predicted"/>
<protein>
    <submittedName>
        <fullName evidence="2">Uncharacterized protein</fullName>
    </submittedName>
</protein>
<dbReference type="Gene3D" id="2.60.40.1360">
    <property type="match status" value="1"/>
</dbReference>
<keyword evidence="3" id="KW-1185">Reference proteome</keyword>
<comment type="caution">
    <text evidence="2">The sequence shown here is derived from an EMBL/GenBank/DDBJ whole genome shotgun (WGS) entry which is preliminary data.</text>
</comment>
<accession>A0AA35S8K5</accession>
<dbReference type="InterPro" id="IPR011013">
    <property type="entry name" value="Gal_mutarotase_sf_dom"/>
</dbReference>
<organism evidence="2 3">
    <name type="scientific">Geodia barretti</name>
    <name type="common">Barrett's horny sponge</name>
    <dbReference type="NCBI Taxonomy" id="519541"/>
    <lineage>
        <taxon>Eukaryota</taxon>
        <taxon>Metazoa</taxon>
        <taxon>Porifera</taxon>
        <taxon>Demospongiae</taxon>
        <taxon>Heteroscleromorpha</taxon>
        <taxon>Tetractinellida</taxon>
        <taxon>Astrophorina</taxon>
        <taxon>Geodiidae</taxon>
        <taxon>Geodia</taxon>
    </lineage>
</organism>
<name>A0AA35S8K5_GEOBA</name>
<sequence>MKVVDVVELGLGANAALCDIHRLHWNTDAHGAKGRYQSAEAKMKSPFIVELKPMEIHTFNITISKTSKLMSSPLRIESVHSLISMSSLVGGEISFLNHGGEFQEQHALNGPHPAPSQRGSSP</sequence>
<evidence type="ECO:0000313" key="3">
    <source>
        <dbReference type="Proteomes" id="UP001174909"/>
    </source>
</evidence>
<dbReference type="GO" id="GO:0030246">
    <property type="term" value="F:carbohydrate binding"/>
    <property type="evidence" value="ECO:0007669"/>
    <property type="project" value="InterPro"/>
</dbReference>
<gene>
    <name evidence="2" type="ORF">GBAR_LOCUS14711</name>
</gene>
<dbReference type="SUPFAM" id="SSF74650">
    <property type="entry name" value="Galactose mutarotase-like"/>
    <property type="match status" value="1"/>
</dbReference>
<feature type="region of interest" description="Disordered" evidence="1">
    <location>
        <begin position="101"/>
        <end position="122"/>
    </location>
</feature>
<dbReference type="GO" id="GO:0003824">
    <property type="term" value="F:catalytic activity"/>
    <property type="evidence" value="ECO:0007669"/>
    <property type="project" value="InterPro"/>
</dbReference>
<dbReference type="EMBL" id="CASHTH010002152">
    <property type="protein sequence ID" value="CAI8025460.1"/>
    <property type="molecule type" value="Genomic_DNA"/>
</dbReference>